<dbReference type="CDD" id="cd07989">
    <property type="entry name" value="LPLAT_AGPAT-like"/>
    <property type="match status" value="1"/>
</dbReference>
<dbReference type="InterPro" id="IPR002123">
    <property type="entry name" value="Plipid/glycerol_acylTrfase"/>
</dbReference>
<keyword evidence="8 9" id="KW-0012">Acyltransferase</keyword>
<dbReference type="NCBIfam" id="TIGR00530">
    <property type="entry name" value="AGP_acyltrn"/>
    <property type="match status" value="1"/>
</dbReference>
<gene>
    <name evidence="11" type="ORF">NAF29_12045</name>
</gene>
<dbReference type="GO" id="GO:0005886">
    <property type="term" value="C:plasma membrane"/>
    <property type="evidence" value="ECO:0007669"/>
    <property type="project" value="TreeGrafter"/>
</dbReference>
<dbReference type="GO" id="GO:0003841">
    <property type="term" value="F:1-acylglycerol-3-phosphate O-acyltransferase activity"/>
    <property type="evidence" value="ECO:0007669"/>
    <property type="project" value="UniProtKB-UniRule"/>
</dbReference>
<sequence length="194" mass="21823">MSRWYGFKFDVRGEHHLDDIGPCVLVCNHQNTLDLVVAPKPLRRGTVSIGKKSLKWIPVFGLFYWITGNIMIDRKNSNKAADTLNQAAEEMMTKKLSVWMFPEGTRSYGRGLLPFKTGAFRLAKQVGVPIVPVCVSDTHELVNLNRWNNGVVPIEVLPPVYIDNDADIRKVANEIHDQMAATIARITHEVKGKS</sequence>
<evidence type="ECO:0000256" key="3">
    <source>
        <dbReference type="ARBA" id="ARBA00005189"/>
    </source>
</evidence>
<evidence type="ECO:0000256" key="1">
    <source>
        <dbReference type="ARBA" id="ARBA00001141"/>
    </source>
</evidence>
<evidence type="ECO:0000256" key="7">
    <source>
        <dbReference type="ARBA" id="ARBA00022679"/>
    </source>
</evidence>
<comment type="catalytic activity">
    <reaction evidence="1 9">
        <text>a 1-acyl-sn-glycero-3-phosphate + an acyl-CoA = a 1,2-diacyl-sn-glycero-3-phosphate + CoA</text>
        <dbReference type="Rhea" id="RHEA:19709"/>
        <dbReference type="ChEBI" id="CHEBI:57287"/>
        <dbReference type="ChEBI" id="CHEBI:57970"/>
        <dbReference type="ChEBI" id="CHEBI:58342"/>
        <dbReference type="ChEBI" id="CHEBI:58608"/>
        <dbReference type="EC" id="2.3.1.51"/>
    </reaction>
</comment>
<dbReference type="SUPFAM" id="SSF69593">
    <property type="entry name" value="Glycerol-3-phosphate (1)-acyltransferase"/>
    <property type="match status" value="1"/>
</dbReference>
<dbReference type="PANTHER" id="PTHR10434:SF11">
    <property type="entry name" value="1-ACYL-SN-GLYCEROL-3-PHOSPHATE ACYLTRANSFERASE"/>
    <property type="match status" value="1"/>
</dbReference>
<comment type="domain">
    <text evidence="9">The HXXXXD motif is essential for acyltransferase activity and may constitute the binding site for the phosphate moiety of the glycerol-3-phosphate.</text>
</comment>
<evidence type="ECO:0000313" key="11">
    <source>
        <dbReference type="EMBL" id="MCM2680398.1"/>
    </source>
</evidence>
<evidence type="ECO:0000256" key="5">
    <source>
        <dbReference type="ARBA" id="ARBA00013211"/>
    </source>
</evidence>
<accession>A0AA41W826</accession>
<dbReference type="Pfam" id="PF01553">
    <property type="entry name" value="Acyltransferase"/>
    <property type="match status" value="1"/>
</dbReference>
<comment type="similarity">
    <text evidence="4 9">Belongs to the 1-acyl-sn-glycerol-3-phosphate acyltransferase family.</text>
</comment>
<dbReference type="InterPro" id="IPR004552">
    <property type="entry name" value="AGP_acyltrans"/>
</dbReference>
<dbReference type="SMART" id="SM00563">
    <property type="entry name" value="PlsC"/>
    <property type="match status" value="1"/>
</dbReference>
<evidence type="ECO:0000259" key="10">
    <source>
        <dbReference type="SMART" id="SM00563"/>
    </source>
</evidence>
<dbReference type="RefSeq" id="WP_251261832.1">
    <property type="nucleotide sequence ID" value="NZ_JAMQGP010000006.1"/>
</dbReference>
<comment type="pathway">
    <text evidence="3">Lipid metabolism.</text>
</comment>
<evidence type="ECO:0000256" key="8">
    <source>
        <dbReference type="ARBA" id="ARBA00023315"/>
    </source>
</evidence>
<protein>
    <recommendedName>
        <fullName evidence="6 9">1-acyl-sn-glycerol-3-phosphate acyltransferase</fullName>
        <ecNumber evidence="5 9">2.3.1.51</ecNumber>
    </recommendedName>
</protein>
<dbReference type="PANTHER" id="PTHR10434">
    <property type="entry name" value="1-ACYL-SN-GLYCEROL-3-PHOSPHATE ACYLTRANSFERASE"/>
    <property type="match status" value="1"/>
</dbReference>
<comment type="pathway">
    <text evidence="2">Phospholipid metabolism; CDP-diacylglycerol biosynthesis; CDP-diacylglycerol from sn-glycerol 3-phosphate: step 2/3.</text>
</comment>
<dbReference type="AlphaFoldDB" id="A0AA41W826"/>
<evidence type="ECO:0000256" key="4">
    <source>
        <dbReference type="ARBA" id="ARBA00008655"/>
    </source>
</evidence>
<evidence type="ECO:0000256" key="9">
    <source>
        <dbReference type="RuleBase" id="RU361267"/>
    </source>
</evidence>
<keyword evidence="7 9" id="KW-0808">Transferase</keyword>
<evidence type="ECO:0000256" key="2">
    <source>
        <dbReference type="ARBA" id="ARBA00004728"/>
    </source>
</evidence>
<proteinExistence type="inferred from homology"/>
<keyword evidence="9" id="KW-1208">Phospholipid metabolism</keyword>
<dbReference type="GO" id="GO:0006654">
    <property type="term" value="P:phosphatidic acid biosynthetic process"/>
    <property type="evidence" value="ECO:0007669"/>
    <property type="project" value="TreeGrafter"/>
</dbReference>
<comment type="caution">
    <text evidence="11">The sequence shown here is derived from an EMBL/GenBank/DDBJ whole genome shotgun (WGS) entry which is preliminary data.</text>
</comment>
<evidence type="ECO:0000256" key="6">
    <source>
        <dbReference type="ARBA" id="ARBA00016139"/>
    </source>
</evidence>
<evidence type="ECO:0000313" key="12">
    <source>
        <dbReference type="Proteomes" id="UP001165393"/>
    </source>
</evidence>
<keyword evidence="9" id="KW-0444">Lipid biosynthesis</keyword>
<name>A0AA41W826_9GAMM</name>
<dbReference type="EC" id="2.3.1.51" evidence="5 9"/>
<feature type="domain" description="Phospholipid/glycerol acyltransferase" evidence="10">
    <location>
        <begin position="23"/>
        <end position="138"/>
    </location>
</feature>
<organism evidence="11 12">
    <name type="scientific">Echinimonas agarilytica</name>
    <dbReference type="NCBI Taxonomy" id="1215918"/>
    <lineage>
        <taxon>Bacteria</taxon>
        <taxon>Pseudomonadati</taxon>
        <taxon>Pseudomonadota</taxon>
        <taxon>Gammaproteobacteria</taxon>
        <taxon>Alteromonadales</taxon>
        <taxon>Echinimonadaceae</taxon>
        <taxon>Echinimonas</taxon>
    </lineage>
</organism>
<reference evidence="11 12" key="1">
    <citation type="journal article" date="2013" name="Antonie Van Leeuwenhoek">
        <title>Echinimonas agarilytica gen. nov., sp. nov., a new gammaproteobacterium isolated from the sea urchin Strongylocentrotus intermedius.</title>
        <authorList>
            <person name="Nedashkovskaya O.I."/>
            <person name="Stenkova A.M."/>
            <person name="Zhukova N.V."/>
            <person name="Van Trappen S."/>
            <person name="Lee J.S."/>
            <person name="Kim S.B."/>
        </authorList>
    </citation>
    <scope>NUCLEOTIDE SEQUENCE [LARGE SCALE GENOMIC DNA]</scope>
    <source>
        <strain evidence="11 12">KMM 6351</strain>
    </source>
</reference>
<keyword evidence="9" id="KW-0443">Lipid metabolism</keyword>
<dbReference type="EMBL" id="JAMQGP010000006">
    <property type="protein sequence ID" value="MCM2680398.1"/>
    <property type="molecule type" value="Genomic_DNA"/>
</dbReference>
<keyword evidence="12" id="KW-1185">Reference proteome</keyword>
<dbReference type="Proteomes" id="UP001165393">
    <property type="component" value="Unassembled WGS sequence"/>
</dbReference>
<keyword evidence="9" id="KW-0594">Phospholipid biosynthesis</keyword>